<feature type="transmembrane region" description="Helical" evidence="1">
    <location>
        <begin position="265"/>
        <end position="288"/>
    </location>
</feature>
<feature type="transmembrane region" description="Helical" evidence="1">
    <location>
        <begin position="242"/>
        <end position="259"/>
    </location>
</feature>
<reference evidence="3 4" key="1">
    <citation type="submission" date="2020-10" db="EMBL/GenBank/DDBJ databases">
        <title>Ca. Dormibacterota MAGs.</title>
        <authorList>
            <person name="Montgomery K."/>
        </authorList>
    </citation>
    <scope>NUCLEOTIDE SEQUENCE [LARGE SCALE GENOMIC DNA]</scope>
    <source>
        <strain evidence="3">SC8812_S17_18</strain>
    </source>
</reference>
<gene>
    <name evidence="3" type="ORF">JF886_15765</name>
</gene>
<accession>A0A934N0V6</accession>
<feature type="transmembrane region" description="Helical" evidence="1">
    <location>
        <begin position="107"/>
        <end position="128"/>
    </location>
</feature>
<protein>
    <submittedName>
        <fullName evidence="3">CPBP family intramembrane metalloprotease</fullName>
    </submittedName>
</protein>
<dbReference type="GO" id="GO:0004175">
    <property type="term" value="F:endopeptidase activity"/>
    <property type="evidence" value="ECO:0007669"/>
    <property type="project" value="UniProtKB-ARBA"/>
</dbReference>
<dbReference type="Proteomes" id="UP000606991">
    <property type="component" value="Unassembled WGS sequence"/>
</dbReference>
<keyword evidence="3" id="KW-0378">Hydrolase</keyword>
<comment type="caution">
    <text evidence="3">The sequence shown here is derived from an EMBL/GenBank/DDBJ whole genome shotgun (WGS) entry which is preliminary data.</text>
</comment>
<dbReference type="EMBL" id="JAEKNS010000156">
    <property type="protein sequence ID" value="MBJ7596285.1"/>
    <property type="molecule type" value="Genomic_DNA"/>
</dbReference>
<name>A0A934N0V6_9BACT</name>
<feature type="transmembrane region" description="Helical" evidence="1">
    <location>
        <begin position="12"/>
        <end position="35"/>
    </location>
</feature>
<keyword evidence="1" id="KW-1133">Transmembrane helix</keyword>
<dbReference type="Pfam" id="PF02517">
    <property type="entry name" value="Rce1-like"/>
    <property type="match status" value="1"/>
</dbReference>
<proteinExistence type="predicted"/>
<feature type="transmembrane region" description="Helical" evidence="1">
    <location>
        <begin position="74"/>
        <end position="95"/>
    </location>
</feature>
<feature type="transmembrane region" description="Helical" evidence="1">
    <location>
        <begin position="47"/>
        <end position="65"/>
    </location>
</feature>
<evidence type="ECO:0000256" key="1">
    <source>
        <dbReference type="SAM" id="Phobius"/>
    </source>
</evidence>
<feature type="domain" description="CAAX prenyl protease 2/Lysostaphin resistance protein A-like" evidence="2">
    <location>
        <begin position="191"/>
        <end position="277"/>
    </location>
</feature>
<evidence type="ECO:0000259" key="2">
    <source>
        <dbReference type="Pfam" id="PF02517"/>
    </source>
</evidence>
<evidence type="ECO:0000313" key="3">
    <source>
        <dbReference type="EMBL" id="MBJ7596285.1"/>
    </source>
</evidence>
<keyword evidence="1" id="KW-0812">Transmembrane</keyword>
<dbReference type="InterPro" id="IPR003675">
    <property type="entry name" value="Rce1/LyrA-like_dom"/>
</dbReference>
<dbReference type="GO" id="GO:0008237">
    <property type="term" value="F:metallopeptidase activity"/>
    <property type="evidence" value="ECO:0007669"/>
    <property type="project" value="UniProtKB-KW"/>
</dbReference>
<dbReference type="AlphaFoldDB" id="A0A934N0V6"/>
<keyword evidence="1" id="KW-0472">Membrane</keyword>
<keyword evidence="3" id="KW-0645">Protease</keyword>
<evidence type="ECO:0000313" key="4">
    <source>
        <dbReference type="Proteomes" id="UP000606991"/>
    </source>
</evidence>
<feature type="transmembrane region" description="Helical" evidence="1">
    <location>
        <begin position="148"/>
        <end position="171"/>
    </location>
</feature>
<keyword evidence="3" id="KW-0482">Metalloprotease</keyword>
<sequence length="290" mass="30292">MNQTAPATVRSRLWWPSAAALTIAAAALGATLLLPRLFSDPVGVDPYVLRLTGVAIALAFVALVWSRFATVRPILLAVAAMTAAFSVFAGGPQWIENISGSRFDFNTQVLFASAAEALLTAVVAVLAVRTSPSTLRPLLRLRRFGPTALIATIVGVAVFVAVVMLLPATLLGREGIAPVALARDLPLQGPASVLQSFAQELQFRGLILGALDRVAPPWAANLGQAAFFGLAHIAVVYQGPGAAFVPVTIVLGFVLGWVTQRTGSLWPAIVIHAVADIAVTVGVIPGLYGY</sequence>
<organism evidence="3 4">
    <name type="scientific">Candidatus Aeolococcus gillhamiae</name>
    <dbReference type="NCBI Taxonomy" id="3127015"/>
    <lineage>
        <taxon>Bacteria</taxon>
        <taxon>Bacillati</taxon>
        <taxon>Candidatus Dormiibacterota</taxon>
        <taxon>Candidatus Dormibacteria</taxon>
        <taxon>Candidatus Aeolococcales</taxon>
        <taxon>Candidatus Aeolococcaceae</taxon>
        <taxon>Candidatus Aeolococcus</taxon>
    </lineage>
</organism>
<dbReference type="GO" id="GO:0080120">
    <property type="term" value="P:CAAX-box protein maturation"/>
    <property type="evidence" value="ECO:0007669"/>
    <property type="project" value="UniProtKB-ARBA"/>
</dbReference>
<dbReference type="RefSeq" id="WP_337314196.1">
    <property type="nucleotide sequence ID" value="NZ_JAEKNS010000156.1"/>
</dbReference>